<dbReference type="RefSeq" id="XP_064712432.1">
    <property type="nucleotide sequence ID" value="XM_064844572.1"/>
</dbReference>
<keyword evidence="4" id="KW-1185">Reference proteome</keyword>
<evidence type="ECO:0000313" key="3">
    <source>
        <dbReference type="EMBL" id="KAK5065108.1"/>
    </source>
</evidence>
<evidence type="ECO:0000256" key="2">
    <source>
        <dbReference type="SAM" id="Phobius"/>
    </source>
</evidence>
<proteinExistence type="predicted"/>
<evidence type="ECO:0000256" key="1">
    <source>
        <dbReference type="SAM" id="MobiDB-lite"/>
    </source>
</evidence>
<feature type="transmembrane region" description="Helical" evidence="2">
    <location>
        <begin position="473"/>
        <end position="494"/>
    </location>
</feature>
<feature type="transmembrane region" description="Helical" evidence="2">
    <location>
        <begin position="341"/>
        <end position="366"/>
    </location>
</feature>
<dbReference type="EMBL" id="JAVRRD010000001">
    <property type="protein sequence ID" value="KAK5065108.1"/>
    <property type="molecule type" value="Genomic_DNA"/>
</dbReference>
<comment type="caution">
    <text evidence="3">The sequence shown here is derived from an EMBL/GenBank/DDBJ whole genome shotgun (WGS) entry which is preliminary data.</text>
</comment>
<dbReference type="GeneID" id="89969166"/>
<accession>A0AAV9NVP6</accession>
<feature type="transmembrane region" description="Helical" evidence="2">
    <location>
        <begin position="514"/>
        <end position="532"/>
    </location>
</feature>
<evidence type="ECO:0000313" key="4">
    <source>
        <dbReference type="Proteomes" id="UP001358417"/>
    </source>
</evidence>
<keyword evidence="2" id="KW-0812">Transmembrane</keyword>
<organism evidence="3 4">
    <name type="scientific">Exophiala bonariae</name>
    <dbReference type="NCBI Taxonomy" id="1690606"/>
    <lineage>
        <taxon>Eukaryota</taxon>
        <taxon>Fungi</taxon>
        <taxon>Dikarya</taxon>
        <taxon>Ascomycota</taxon>
        <taxon>Pezizomycotina</taxon>
        <taxon>Eurotiomycetes</taxon>
        <taxon>Chaetothyriomycetidae</taxon>
        <taxon>Chaetothyriales</taxon>
        <taxon>Herpotrichiellaceae</taxon>
        <taxon>Exophiala</taxon>
    </lineage>
</organism>
<dbReference type="PANTHER" id="PTHR35395:SF1">
    <property type="entry name" value="DUF6536 DOMAIN-CONTAINING PROTEIN"/>
    <property type="match status" value="1"/>
</dbReference>
<feature type="compositionally biased region" description="Low complexity" evidence="1">
    <location>
        <begin position="11"/>
        <end position="25"/>
    </location>
</feature>
<gene>
    <name evidence="3" type="ORF">LTR84_000944</name>
</gene>
<reference evidence="3 4" key="1">
    <citation type="submission" date="2023-08" db="EMBL/GenBank/DDBJ databases">
        <title>Black Yeasts Isolated from many extreme environments.</title>
        <authorList>
            <person name="Coleine C."/>
            <person name="Stajich J.E."/>
            <person name="Selbmann L."/>
        </authorList>
    </citation>
    <scope>NUCLEOTIDE SEQUENCE [LARGE SCALE GENOMIC DNA]</scope>
    <source>
        <strain evidence="3 4">CCFEE 5792</strain>
    </source>
</reference>
<feature type="transmembrane region" description="Helical" evidence="2">
    <location>
        <begin position="250"/>
        <end position="271"/>
    </location>
</feature>
<keyword evidence="2" id="KW-1133">Transmembrane helix</keyword>
<keyword evidence="2" id="KW-0472">Membrane</keyword>
<dbReference type="Proteomes" id="UP001358417">
    <property type="component" value="Unassembled WGS sequence"/>
</dbReference>
<name>A0AAV9NVP6_9EURO</name>
<protein>
    <submittedName>
        <fullName evidence="3">Uncharacterized protein</fullName>
    </submittedName>
</protein>
<feature type="compositionally biased region" description="Polar residues" evidence="1">
    <location>
        <begin position="1"/>
        <end position="10"/>
    </location>
</feature>
<dbReference type="AlphaFoldDB" id="A0AAV9NVP6"/>
<feature type="region of interest" description="Disordered" evidence="1">
    <location>
        <begin position="1"/>
        <end position="25"/>
    </location>
</feature>
<sequence>MNGLTEVQTNSQSQPEEASSSAVVTAADIPKSDAPLANRYNATVFSTVSSNSFMYATVTEAFLYPPSDGVTFVLENGSAIAAPTDINRALHTVAYYAMPVVGDVMPSFGSFGEPSPEAIETLEAIHNDVQINLQKYQRLSNYACLSHYSNPYVLRPNVLLVSNDYETASEFNTSLLVWQAHYPNSATNAELDPIVWSKDWANLFQPVSALNESIMDEWKSKGHRVQYCLQVPDASAASAFSACRVQCAPWVLLVTSIFNFIKCIGVLWLLYGRPQHTICTLGDAIASFLEYPDAITEKLGIATSSSLARTTNGSLAHARGGPQLWLPKDIRWFNAGSKGRWWFTMTTSIITLGAGLVIFATALSVVKRYYHSIAWGTLWDMGWGTPNYKELIEWSQPTTGKSGLFANIMIANIWQVLVSLCYIAQNALLSCQLIAYEWTGFARERKTLRVSHPVGIQRSTYFVSIPLRYGMPIMALFSLEHWLLSQTTFVIRVMSFDFTRIPFTTLDGWTTSGFSIIPAIFAIILPALLLIAQSANAFFRKYPAASAMPLVSTCSLAISANCHRPRADTEAHLLPVQWGVIEECVEGVQKCSFTTLRTVKAPMPGERVLALSDEKSSSRSELWYSRAKAFSAIFKSLIALYRARK</sequence>
<dbReference type="PANTHER" id="PTHR35395">
    <property type="entry name" value="DUF6536 DOMAIN-CONTAINING PROTEIN"/>
    <property type="match status" value="1"/>
</dbReference>